<comment type="caution">
    <text evidence="1">The sequence shown here is derived from an EMBL/GenBank/DDBJ whole genome shotgun (WGS) entry which is preliminary data.</text>
</comment>
<accession>A0AAD4E9W2</accession>
<dbReference type="RefSeq" id="XP_041227968.1">
    <property type="nucleotide sequence ID" value="XM_041376808.1"/>
</dbReference>
<name>A0AAD4E9W2_9AGAM</name>
<sequence>MSLIHAAVSNTFLVFGGLDLTAPYYGFSPFNDHNRNDGHSVHTTPEAKLHAARTKRLKYYHRILSTLNGAFNLVRQRHTKDLPPPSQRWTIVQPHPHPQLVICLLHHLAAAECNNSTTLAECLEIVRDAKDELIGLAVLPGPYAYIEHILAKYVTTIPRECFNIETVDRSDPGDPSVIDDAILKVQGIYEKVFLGQDSILDMCGVCDEWRAADEVCQAICRVITYLEDVSWNVSQGSTHLAIAHVGQTLKYQKDRHIDMYA</sequence>
<dbReference type="Proteomes" id="UP001195769">
    <property type="component" value="Unassembled WGS sequence"/>
</dbReference>
<reference evidence="1" key="1">
    <citation type="journal article" date="2020" name="New Phytol.">
        <title>Comparative genomics reveals dynamic genome evolution in host specialist ectomycorrhizal fungi.</title>
        <authorList>
            <person name="Lofgren L.A."/>
            <person name="Nguyen N.H."/>
            <person name="Vilgalys R."/>
            <person name="Ruytinx J."/>
            <person name="Liao H.L."/>
            <person name="Branco S."/>
            <person name="Kuo A."/>
            <person name="LaButti K."/>
            <person name="Lipzen A."/>
            <person name="Andreopoulos W."/>
            <person name="Pangilinan J."/>
            <person name="Riley R."/>
            <person name="Hundley H."/>
            <person name="Na H."/>
            <person name="Barry K."/>
            <person name="Grigoriev I.V."/>
            <person name="Stajich J.E."/>
            <person name="Kennedy P.G."/>
        </authorList>
    </citation>
    <scope>NUCLEOTIDE SEQUENCE</scope>
    <source>
        <strain evidence="1">FC203</strain>
    </source>
</reference>
<evidence type="ECO:0000313" key="1">
    <source>
        <dbReference type="EMBL" id="KAG1902393.1"/>
    </source>
</evidence>
<evidence type="ECO:0000313" key="2">
    <source>
        <dbReference type="Proteomes" id="UP001195769"/>
    </source>
</evidence>
<protein>
    <submittedName>
        <fullName evidence="1">Uncharacterized protein</fullName>
    </submittedName>
</protein>
<keyword evidence="2" id="KW-1185">Reference proteome</keyword>
<organism evidence="1 2">
    <name type="scientific">Suillus fuscotomentosus</name>
    <dbReference type="NCBI Taxonomy" id="1912939"/>
    <lineage>
        <taxon>Eukaryota</taxon>
        <taxon>Fungi</taxon>
        <taxon>Dikarya</taxon>
        <taxon>Basidiomycota</taxon>
        <taxon>Agaricomycotina</taxon>
        <taxon>Agaricomycetes</taxon>
        <taxon>Agaricomycetidae</taxon>
        <taxon>Boletales</taxon>
        <taxon>Suillineae</taxon>
        <taxon>Suillaceae</taxon>
        <taxon>Suillus</taxon>
    </lineage>
</organism>
<proteinExistence type="predicted"/>
<dbReference type="GeneID" id="64671106"/>
<dbReference type="AlphaFoldDB" id="A0AAD4E9W2"/>
<dbReference type="EMBL" id="JABBWK010000017">
    <property type="protein sequence ID" value="KAG1902393.1"/>
    <property type="molecule type" value="Genomic_DNA"/>
</dbReference>
<gene>
    <name evidence="1" type="ORF">F5891DRAFT_978709</name>
</gene>